<evidence type="ECO:0000256" key="4">
    <source>
        <dbReference type="ARBA" id="ARBA00022884"/>
    </source>
</evidence>
<dbReference type="GO" id="GO:0048500">
    <property type="term" value="C:signal recognition particle"/>
    <property type="evidence" value="ECO:0007669"/>
    <property type="project" value="UniProtKB-UniRule"/>
</dbReference>
<accession>A0A5B9PGI9</accession>
<name>A0A5B9PGI9_9BACT</name>
<keyword evidence="2 9" id="KW-0547">Nucleotide-binding</keyword>
<protein>
    <recommendedName>
        <fullName evidence="9">Signal recognition particle protein</fullName>
        <ecNumber evidence="9">3.6.5.4</ecNumber>
    </recommendedName>
    <alternativeName>
        <fullName evidence="9">Fifty-four homolog</fullName>
    </alternativeName>
</protein>
<dbReference type="CDD" id="cd18539">
    <property type="entry name" value="SRP_G"/>
    <property type="match status" value="1"/>
</dbReference>
<dbReference type="SUPFAM" id="SSF52540">
    <property type="entry name" value="P-loop containing nucleoside triphosphate hydrolases"/>
    <property type="match status" value="1"/>
</dbReference>
<feature type="binding site" evidence="9">
    <location>
        <begin position="106"/>
        <end position="113"/>
    </location>
    <ligand>
        <name>GTP</name>
        <dbReference type="ChEBI" id="CHEBI:37565"/>
    </ligand>
</feature>
<keyword evidence="6 9" id="KW-0733">Signal recognition particle</keyword>
<keyword evidence="3 9" id="KW-0378">Hydrolase</keyword>
<evidence type="ECO:0000256" key="10">
    <source>
        <dbReference type="SAM" id="MobiDB-lite"/>
    </source>
</evidence>
<dbReference type="SUPFAM" id="SSF47446">
    <property type="entry name" value="Signal peptide-binding domain"/>
    <property type="match status" value="1"/>
</dbReference>
<dbReference type="RefSeq" id="WP_075085545.1">
    <property type="nucleotide sequence ID" value="NZ_CP042912.1"/>
</dbReference>
<dbReference type="InterPro" id="IPR004780">
    <property type="entry name" value="SRP"/>
</dbReference>
<evidence type="ECO:0000256" key="3">
    <source>
        <dbReference type="ARBA" id="ARBA00022801"/>
    </source>
</evidence>
<dbReference type="InterPro" id="IPR027417">
    <property type="entry name" value="P-loop_NTPase"/>
</dbReference>
<comment type="domain">
    <text evidence="9">Composed of three domains: the N-terminal N domain, which is responsible for interactions with the ribosome, the central G domain, which binds GTP, and the C-terminal M domain, which binds the RNA and the signal sequence of the RNC.</text>
</comment>
<comment type="catalytic activity">
    <reaction evidence="8 9">
        <text>GTP + H2O = GDP + phosphate + H(+)</text>
        <dbReference type="Rhea" id="RHEA:19669"/>
        <dbReference type="ChEBI" id="CHEBI:15377"/>
        <dbReference type="ChEBI" id="CHEBI:15378"/>
        <dbReference type="ChEBI" id="CHEBI:37565"/>
        <dbReference type="ChEBI" id="CHEBI:43474"/>
        <dbReference type="ChEBI" id="CHEBI:58189"/>
        <dbReference type="EC" id="3.6.5.4"/>
    </reaction>
</comment>
<proteinExistence type="inferred from homology"/>
<dbReference type="FunFam" id="3.40.50.300:FF:000022">
    <property type="entry name" value="Signal recognition particle 54 kDa subunit"/>
    <property type="match status" value="1"/>
</dbReference>
<dbReference type="Pfam" id="PF02978">
    <property type="entry name" value="SRP_SPB"/>
    <property type="match status" value="1"/>
</dbReference>
<keyword evidence="9" id="KW-0963">Cytoplasm</keyword>
<evidence type="ECO:0000256" key="1">
    <source>
        <dbReference type="ARBA" id="ARBA00005450"/>
    </source>
</evidence>
<dbReference type="OrthoDB" id="9804720at2"/>
<dbReference type="SMART" id="SM00382">
    <property type="entry name" value="AAA"/>
    <property type="match status" value="1"/>
</dbReference>
<dbReference type="Gene3D" id="3.40.50.300">
    <property type="entry name" value="P-loop containing nucleotide triphosphate hydrolases"/>
    <property type="match status" value="1"/>
</dbReference>
<dbReference type="InterPro" id="IPR000897">
    <property type="entry name" value="SRP54_GTPase_dom"/>
</dbReference>
<dbReference type="InterPro" id="IPR036891">
    <property type="entry name" value="Signal_recog_part_SRP54_M_sf"/>
</dbReference>
<dbReference type="KEGG" id="mff:MFFC18_17340"/>
<feature type="domain" description="SRP54-type proteins GTP-binding" evidence="11">
    <location>
        <begin position="267"/>
        <end position="280"/>
    </location>
</feature>
<dbReference type="EMBL" id="CP042912">
    <property type="protein sequence ID" value="QEG21873.1"/>
    <property type="molecule type" value="Genomic_DNA"/>
</dbReference>
<organism evidence="12 13">
    <name type="scientific">Mariniblastus fucicola</name>
    <dbReference type="NCBI Taxonomy" id="980251"/>
    <lineage>
        <taxon>Bacteria</taxon>
        <taxon>Pseudomonadati</taxon>
        <taxon>Planctomycetota</taxon>
        <taxon>Planctomycetia</taxon>
        <taxon>Pirellulales</taxon>
        <taxon>Pirellulaceae</taxon>
        <taxon>Mariniblastus</taxon>
    </lineage>
</organism>
<dbReference type="EC" id="3.6.5.4" evidence="9"/>
<dbReference type="PANTHER" id="PTHR11564:SF5">
    <property type="entry name" value="SIGNAL RECOGNITION PARTICLE SUBUNIT SRP54"/>
    <property type="match status" value="1"/>
</dbReference>
<comment type="subcellular location">
    <subcellularLocation>
        <location evidence="9">Cytoplasm</location>
    </subcellularLocation>
    <text evidence="9">The SRP-RNC complex is targeted to the cytoplasmic membrane.</text>
</comment>
<dbReference type="SMART" id="SM00962">
    <property type="entry name" value="SRP54"/>
    <property type="match status" value="1"/>
</dbReference>
<dbReference type="InterPro" id="IPR013822">
    <property type="entry name" value="Signal_recog_particl_SRP54_hlx"/>
</dbReference>
<sequence>MFDSLQDNLKGAFKTLRGKGKLTEANMREGLKMVEQSLLEADVSYDVVKEFMHGITKEALGEKVMLALEPSEQFIGLVNQELINLLGPVEDGLNLSKDINIIMMCGLQGAGKTTTCGKLAKLLMRQKVKPMLVAADLQRPAAIDQLHVIGEQVGVEVYSDRDNKDPVQVCRDAVAKAKADGCQVVILDTAGRLAIDEELMEQLKTIDRDVQPDHVFLVVDGMTGQDAVRSAGAFHEALELNGVVMTKLDGDTRGGALLSVKHVTGVPIRFIGVGEHLDDLEFFRPEGMAGRILGQGDVVGLFEEASKLVDEDEQKRMQESLEKGQFTMDDFRNHMQKIAKPGLMMKMMGMLPGMGQMKDMMAQVNQEEQAGQIKKMVGIIDSMTAAERKDPSIVDARRRQRIASGAGSGAQQVNELLKQYDMMKGMMTGMAGMGAGDRMQKMQEVQQAMMDPAQRRLPGSKKSTGSRLSPKQQKKRKKELEKLRKQMKRDKKNKKKKPGEDAV</sequence>
<evidence type="ECO:0000313" key="13">
    <source>
        <dbReference type="Proteomes" id="UP000322214"/>
    </source>
</evidence>
<comment type="similarity">
    <text evidence="1 9">Belongs to the GTP-binding SRP family. SRP54 subfamily.</text>
</comment>
<evidence type="ECO:0000259" key="11">
    <source>
        <dbReference type="PROSITE" id="PS00300"/>
    </source>
</evidence>
<dbReference type="NCBIfam" id="TIGR00959">
    <property type="entry name" value="ffh"/>
    <property type="match status" value="1"/>
</dbReference>
<evidence type="ECO:0000256" key="9">
    <source>
        <dbReference type="HAMAP-Rule" id="MF_00306"/>
    </source>
</evidence>
<reference evidence="12 13" key="1">
    <citation type="submission" date="2019-08" db="EMBL/GenBank/DDBJ databases">
        <title>Deep-cultivation of Planctomycetes and their phenomic and genomic characterization uncovers novel biology.</title>
        <authorList>
            <person name="Wiegand S."/>
            <person name="Jogler M."/>
            <person name="Boedeker C."/>
            <person name="Pinto D."/>
            <person name="Vollmers J."/>
            <person name="Rivas-Marin E."/>
            <person name="Kohn T."/>
            <person name="Peeters S.H."/>
            <person name="Heuer A."/>
            <person name="Rast P."/>
            <person name="Oberbeckmann S."/>
            <person name="Bunk B."/>
            <person name="Jeske O."/>
            <person name="Meyerdierks A."/>
            <person name="Storesund J.E."/>
            <person name="Kallscheuer N."/>
            <person name="Luecker S."/>
            <person name="Lage O.M."/>
            <person name="Pohl T."/>
            <person name="Merkel B.J."/>
            <person name="Hornburger P."/>
            <person name="Mueller R.-W."/>
            <person name="Bruemmer F."/>
            <person name="Labrenz M."/>
            <person name="Spormann A.M."/>
            <person name="Op den Camp H."/>
            <person name="Overmann J."/>
            <person name="Amann R."/>
            <person name="Jetten M.S.M."/>
            <person name="Mascher T."/>
            <person name="Medema M.H."/>
            <person name="Devos D.P."/>
            <person name="Kaster A.-K."/>
            <person name="Ovreas L."/>
            <person name="Rohde M."/>
            <person name="Galperin M.Y."/>
            <person name="Jogler C."/>
        </authorList>
    </citation>
    <scope>NUCLEOTIDE SEQUENCE [LARGE SCALE GENOMIC DNA]</scope>
    <source>
        <strain evidence="12 13">FC18</strain>
    </source>
</reference>
<gene>
    <name evidence="9 12" type="primary">ffh</name>
    <name evidence="12" type="ORF">MFFC18_17340</name>
</gene>
<keyword evidence="13" id="KW-1185">Reference proteome</keyword>
<dbReference type="InterPro" id="IPR003593">
    <property type="entry name" value="AAA+_ATPase"/>
</dbReference>
<evidence type="ECO:0000256" key="8">
    <source>
        <dbReference type="ARBA" id="ARBA00048027"/>
    </source>
</evidence>
<feature type="region of interest" description="Disordered" evidence="10">
    <location>
        <begin position="451"/>
        <end position="503"/>
    </location>
</feature>
<dbReference type="InterPro" id="IPR004125">
    <property type="entry name" value="Signal_recog_particle_SRP54_M"/>
</dbReference>
<dbReference type="InterPro" id="IPR022941">
    <property type="entry name" value="SRP54"/>
</dbReference>
<feature type="compositionally biased region" description="Basic residues" evidence="10">
    <location>
        <begin position="485"/>
        <end position="497"/>
    </location>
</feature>
<feature type="compositionally biased region" description="Polar residues" evidence="10">
    <location>
        <begin position="461"/>
        <end position="470"/>
    </location>
</feature>
<dbReference type="GO" id="GO:0008312">
    <property type="term" value="F:7S RNA binding"/>
    <property type="evidence" value="ECO:0007669"/>
    <property type="project" value="InterPro"/>
</dbReference>
<dbReference type="AlphaFoldDB" id="A0A5B9PGI9"/>
<comment type="function">
    <text evidence="9">Involved in targeting and insertion of nascent membrane proteins into the cytoplasmic membrane. Binds to the hydrophobic signal sequence of the ribosome-nascent chain (RNC) as it emerges from the ribosomes. The SRP-RNC complex is then targeted to the cytoplasmic membrane where it interacts with the SRP receptor FtsY.</text>
</comment>
<dbReference type="GO" id="GO:0005525">
    <property type="term" value="F:GTP binding"/>
    <property type="evidence" value="ECO:0007669"/>
    <property type="project" value="UniProtKB-UniRule"/>
</dbReference>
<dbReference type="GO" id="GO:0006614">
    <property type="term" value="P:SRP-dependent cotranslational protein targeting to membrane"/>
    <property type="evidence" value="ECO:0007669"/>
    <property type="project" value="InterPro"/>
</dbReference>
<feature type="binding site" evidence="9">
    <location>
        <begin position="246"/>
        <end position="249"/>
    </location>
    <ligand>
        <name>GTP</name>
        <dbReference type="ChEBI" id="CHEBI:37565"/>
    </ligand>
</feature>
<dbReference type="Gene3D" id="1.20.120.140">
    <property type="entry name" value="Signal recognition particle SRP54, nucleotide-binding domain"/>
    <property type="match status" value="1"/>
</dbReference>
<dbReference type="Proteomes" id="UP000322214">
    <property type="component" value="Chromosome"/>
</dbReference>
<evidence type="ECO:0000256" key="5">
    <source>
        <dbReference type="ARBA" id="ARBA00023134"/>
    </source>
</evidence>
<keyword evidence="4 9" id="KW-0694">RNA-binding</keyword>
<dbReference type="GO" id="GO:0003924">
    <property type="term" value="F:GTPase activity"/>
    <property type="evidence" value="ECO:0007669"/>
    <property type="project" value="UniProtKB-UniRule"/>
</dbReference>
<dbReference type="InterPro" id="IPR042101">
    <property type="entry name" value="SRP54_N_sf"/>
</dbReference>
<dbReference type="SMART" id="SM00963">
    <property type="entry name" value="SRP54_N"/>
    <property type="match status" value="1"/>
</dbReference>
<evidence type="ECO:0000313" key="12">
    <source>
        <dbReference type="EMBL" id="QEG21873.1"/>
    </source>
</evidence>
<dbReference type="HAMAP" id="MF_00306">
    <property type="entry name" value="SRP54"/>
    <property type="match status" value="1"/>
</dbReference>
<dbReference type="STRING" id="980251.GCA_001642875_03335"/>
<dbReference type="Pfam" id="PF00448">
    <property type="entry name" value="SRP54"/>
    <property type="match status" value="1"/>
</dbReference>
<keyword evidence="7 9" id="KW-0687">Ribonucleoprotein</keyword>
<dbReference type="PANTHER" id="PTHR11564">
    <property type="entry name" value="SIGNAL RECOGNITION PARTICLE 54K PROTEIN SRP54"/>
    <property type="match status" value="1"/>
</dbReference>
<dbReference type="PROSITE" id="PS00300">
    <property type="entry name" value="SRP54"/>
    <property type="match status" value="1"/>
</dbReference>
<keyword evidence="5 9" id="KW-0342">GTP-binding</keyword>
<dbReference type="Pfam" id="PF02881">
    <property type="entry name" value="SRP54_N"/>
    <property type="match status" value="1"/>
</dbReference>
<comment type="subunit">
    <text evidence="9">Part of the signal recognition particle protein translocation system, which is composed of SRP and FtsY.</text>
</comment>
<dbReference type="Gene3D" id="1.10.260.30">
    <property type="entry name" value="Signal recognition particle, SRP54 subunit, M-domain"/>
    <property type="match status" value="1"/>
</dbReference>
<evidence type="ECO:0000256" key="7">
    <source>
        <dbReference type="ARBA" id="ARBA00023274"/>
    </source>
</evidence>
<evidence type="ECO:0000256" key="2">
    <source>
        <dbReference type="ARBA" id="ARBA00022741"/>
    </source>
</evidence>
<evidence type="ECO:0000256" key="6">
    <source>
        <dbReference type="ARBA" id="ARBA00023135"/>
    </source>
</evidence>
<feature type="binding site" evidence="9">
    <location>
        <begin position="188"/>
        <end position="192"/>
    </location>
    <ligand>
        <name>GTP</name>
        <dbReference type="ChEBI" id="CHEBI:37565"/>
    </ligand>
</feature>